<accession>A0A1R1XZI3</accession>
<dbReference type="Gene3D" id="1.10.1170.10">
    <property type="entry name" value="Inhibitor Of Apoptosis Protein (2mihbC-IAP-1), Chain A"/>
    <property type="match status" value="2"/>
</dbReference>
<dbReference type="SUPFAM" id="SSF57924">
    <property type="entry name" value="Inhibitor of apoptosis (IAP) repeat"/>
    <property type="match status" value="2"/>
</dbReference>
<evidence type="ECO:0000313" key="4">
    <source>
        <dbReference type="EMBL" id="OMJ20849.1"/>
    </source>
</evidence>
<dbReference type="PANTHER" id="PTHR46771:SF5">
    <property type="entry name" value="DETERIN"/>
    <property type="match status" value="1"/>
</dbReference>
<dbReference type="InterPro" id="IPR001370">
    <property type="entry name" value="BIR_rpt"/>
</dbReference>
<dbReference type="GO" id="GO:0046872">
    <property type="term" value="F:metal ion binding"/>
    <property type="evidence" value="ECO:0007669"/>
    <property type="project" value="UniProtKB-KW"/>
</dbReference>
<comment type="caution">
    <text evidence="3">The sequence shown here is derived from an EMBL/GenBank/DDBJ whole genome shotgun (WGS) entry which is preliminary data.</text>
</comment>
<sequence length="188" mass="22127">MKKCEKYPLYYENRYDSFIFGNWPFVNDSNYLAQPDSLASAGFFYLPQQNHFDNVKCAYCSKELDQWCPEDDPFVIHYRHSETCIWARAHCKQRISGKPGADGKFIEWPTDTVENCEKLLLFINDWETRFKTFGKFWPFPRELNNPLSPKKLAQAGFYYAPDRAGDDTVLCGFCNCTLNYWEPNDDPM</sequence>
<evidence type="ECO:0000313" key="5">
    <source>
        <dbReference type="Proteomes" id="UP000187283"/>
    </source>
</evidence>
<dbReference type="Proteomes" id="UP000187283">
    <property type="component" value="Unassembled WGS sequence"/>
</dbReference>
<keyword evidence="2" id="KW-0862">Zinc</keyword>
<dbReference type="Pfam" id="PF00653">
    <property type="entry name" value="BIR"/>
    <property type="match status" value="2"/>
</dbReference>
<dbReference type="PANTHER" id="PTHR46771">
    <property type="entry name" value="DETERIN"/>
    <property type="match status" value="1"/>
</dbReference>
<evidence type="ECO:0000256" key="1">
    <source>
        <dbReference type="ARBA" id="ARBA00022723"/>
    </source>
</evidence>
<dbReference type="OrthoDB" id="2196114at2759"/>
<gene>
    <name evidence="4" type="ORF">AYI70_g3852</name>
    <name evidence="3" type="ORF">AYI70_g4368</name>
</gene>
<dbReference type="EMBL" id="LSSN01001346">
    <property type="protein sequence ID" value="OMJ20015.1"/>
    <property type="molecule type" value="Genomic_DNA"/>
</dbReference>
<dbReference type="InterPro" id="IPR051190">
    <property type="entry name" value="Baculoviral_IAP"/>
</dbReference>
<proteinExistence type="predicted"/>
<evidence type="ECO:0000256" key="2">
    <source>
        <dbReference type="ARBA" id="ARBA00022833"/>
    </source>
</evidence>
<keyword evidence="5" id="KW-1185">Reference proteome</keyword>
<dbReference type="EMBL" id="LSSN01001146">
    <property type="protein sequence ID" value="OMJ20849.1"/>
    <property type="molecule type" value="Genomic_DNA"/>
</dbReference>
<protein>
    <submittedName>
        <fullName evidence="3">Protein bir1</fullName>
    </submittedName>
</protein>
<name>A0A1R1XZI3_9FUNG</name>
<keyword evidence="1" id="KW-0479">Metal-binding</keyword>
<organism evidence="3 5">
    <name type="scientific">Smittium culicis</name>
    <dbReference type="NCBI Taxonomy" id="133412"/>
    <lineage>
        <taxon>Eukaryota</taxon>
        <taxon>Fungi</taxon>
        <taxon>Fungi incertae sedis</taxon>
        <taxon>Zoopagomycota</taxon>
        <taxon>Kickxellomycotina</taxon>
        <taxon>Harpellomycetes</taxon>
        <taxon>Harpellales</taxon>
        <taxon>Legeriomycetaceae</taxon>
        <taxon>Smittium</taxon>
    </lineage>
</organism>
<evidence type="ECO:0000313" key="3">
    <source>
        <dbReference type="EMBL" id="OMJ20015.1"/>
    </source>
</evidence>
<dbReference type="AlphaFoldDB" id="A0A1R1XZI3"/>
<dbReference type="PROSITE" id="PS50143">
    <property type="entry name" value="BIR_REPEAT_2"/>
    <property type="match status" value="2"/>
</dbReference>
<dbReference type="STRING" id="133412.A0A1R1XZI3"/>
<reference evidence="3 5" key="1">
    <citation type="submission" date="2017-01" db="EMBL/GenBank/DDBJ databases">
        <authorList>
            <person name="Mah S.A."/>
            <person name="Swanson W.J."/>
            <person name="Moy G.W."/>
            <person name="Vacquier V.D."/>
        </authorList>
    </citation>
    <scope>NUCLEOTIDE SEQUENCE [LARGE SCALE GENOMIC DNA]</scope>
    <source>
        <strain evidence="3 5">GSMNP</strain>
    </source>
</reference>
<dbReference type="CDD" id="cd00022">
    <property type="entry name" value="BIR"/>
    <property type="match status" value="1"/>
</dbReference>
<dbReference type="SMART" id="SM00238">
    <property type="entry name" value="BIR"/>
    <property type="match status" value="2"/>
</dbReference>